<evidence type="ECO:0000256" key="1">
    <source>
        <dbReference type="SAM" id="MobiDB-lite"/>
    </source>
</evidence>
<accession>A0A149QS65</accession>
<name>A0A149QS65_9PROT</name>
<organism evidence="2 3">
    <name type="scientific">Gluconobacter potus</name>
    <dbReference type="NCBI Taxonomy" id="2724927"/>
    <lineage>
        <taxon>Bacteria</taxon>
        <taxon>Pseudomonadati</taxon>
        <taxon>Pseudomonadota</taxon>
        <taxon>Alphaproteobacteria</taxon>
        <taxon>Acetobacterales</taxon>
        <taxon>Acetobacteraceae</taxon>
        <taxon>Gluconobacter</taxon>
    </lineage>
</organism>
<proteinExistence type="predicted"/>
<comment type="caution">
    <text evidence="2">The sequence shown here is derived from an EMBL/GenBank/DDBJ whole genome shotgun (WGS) entry which is preliminary data.</text>
</comment>
<feature type="region of interest" description="Disordered" evidence="1">
    <location>
        <begin position="1"/>
        <end position="83"/>
    </location>
</feature>
<dbReference type="Proteomes" id="UP000075573">
    <property type="component" value="Unassembled WGS sequence"/>
</dbReference>
<gene>
    <name evidence="2" type="ORF">AD929_13355</name>
</gene>
<sequence length="96" mass="10235">MSGKTMSSLRLTRPRPDPSCPRTPGTATADRAEPVKADHGREDPTNRQPDASHPDVRHPVDPEPEAVTAGEGVPAEEASMASVPLPLLNCEVMTQD</sequence>
<reference evidence="2 3" key="1">
    <citation type="submission" date="2015-06" db="EMBL/GenBank/DDBJ databases">
        <title>Improved classification and identification of acetic acid bacteria using matrix-assisted laser desorption/ionization time-of-flight mass spectrometry; Gluconobacter nephelii and Gluconobacter uchimurae are later heterotypic synonyms of Gluconobacter japonicus and Gluconobacter oxydans, respectively.</title>
        <authorList>
            <person name="Li L."/>
            <person name="Cleenwerck I."/>
            <person name="De Vuyst L."/>
            <person name="Vandamme P."/>
        </authorList>
    </citation>
    <scope>NUCLEOTIDE SEQUENCE [LARGE SCALE GENOMIC DNA]</scope>
    <source>
        <strain evidence="2 3">LMG 1764</strain>
    </source>
</reference>
<evidence type="ECO:0000313" key="3">
    <source>
        <dbReference type="Proteomes" id="UP000075573"/>
    </source>
</evidence>
<dbReference type="EMBL" id="LHZB01000118">
    <property type="protein sequence ID" value="KXV00168.1"/>
    <property type="molecule type" value="Genomic_DNA"/>
</dbReference>
<dbReference type="AlphaFoldDB" id="A0A149QS65"/>
<feature type="compositionally biased region" description="Polar residues" evidence="1">
    <location>
        <begin position="1"/>
        <end position="10"/>
    </location>
</feature>
<dbReference type="PATRIC" id="fig|442.7.peg.3474"/>
<protein>
    <submittedName>
        <fullName evidence="2">Uncharacterized protein</fullName>
    </submittedName>
</protein>
<feature type="compositionally biased region" description="Basic and acidic residues" evidence="1">
    <location>
        <begin position="30"/>
        <end position="61"/>
    </location>
</feature>
<evidence type="ECO:0000313" key="2">
    <source>
        <dbReference type="EMBL" id="KXV00168.1"/>
    </source>
</evidence>